<evidence type="ECO:0000313" key="2">
    <source>
        <dbReference type="Proteomes" id="UP000254711"/>
    </source>
</evidence>
<dbReference type="AlphaFoldDB" id="A0A370K363"/>
<keyword evidence="2" id="KW-1185">Reference proteome</keyword>
<proteinExistence type="predicted"/>
<reference evidence="1 2" key="1">
    <citation type="submission" date="2018-07" db="EMBL/GenBank/DDBJ databases">
        <title>Dyella solisilvae sp. nov., isolated from the pine and broad-leaved mixed forest soil.</title>
        <authorList>
            <person name="Gao Z."/>
            <person name="Qiu L."/>
        </authorList>
    </citation>
    <scope>NUCLEOTIDE SEQUENCE [LARGE SCALE GENOMIC DNA]</scope>
    <source>
        <strain evidence="1 2">DHG54</strain>
    </source>
</reference>
<dbReference type="Proteomes" id="UP000254711">
    <property type="component" value="Unassembled WGS sequence"/>
</dbReference>
<organism evidence="1 2">
    <name type="scientific">Dyella solisilvae</name>
    <dbReference type="NCBI Taxonomy" id="1920168"/>
    <lineage>
        <taxon>Bacteria</taxon>
        <taxon>Pseudomonadati</taxon>
        <taxon>Pseudomonadota</taxon>
        <taxon>Gammaproteobacteria</taxon>
        <taxon>Lysobacterales</taxon>
        <taxon>Rhodanobacteraceae</taxon>
        <taxon>Dyella</taxon>
    </lineage>
</organism>
<evidence type="ECO:0000313" key="1">
    <source>
        <dbReference type="EMBL" id="RDI96877.1"/>
    </source>
</evidence>
<dbReference type="EMBL" id="QQSY01000009">
    <property type="protein sequence ID" value="RDI96877.1"/>
    <property type="molecule type" value="Genomic_DNA"/>
</dbReference>
<accession>A0A370K363</accession>
<comment type="caution">
    <text evidence="1">The sequence shown here is derived from an EMBL/GenBank/DDBJ whole genome shotgun (WGS) entry which is preliminary data.</text>
</comment>
<protein>
    <submittedName>
        <fullName evidence="1">Uncharacterized protein</fullName>
    </submittedName>
</protein>
<gene>
    <name evidence="1" type="ORF">DVT68_19305</name>
</gene>
<sequence length="68" mass="7505">MPSPWFELLCLHGYISDRRLLRRMAHAPSTTPPVQPKAKKDAAKLARHAVITSLRLCLGIGDGVARSQ</sequence>
<name>A0A370K363_9GAMM</name>